<accession>A0ABS0XMJ0</accession>
<name>A0ABS0XMJ0_9SPHN</name>
<evidence type="ECO:0008006" key="4">
    <source>
        <dbReference type="Google" id="ProtNLM"/>
    </source>
</evidence>
<protein>
    <recommendedName>
        <fullName evidence="4">Secreted protein</fullName>
    </recommendedName>
</protein>
<reference evidence="3" key="1">
    <citation type="submission" date="2020-12" db="EMBL/GenBank/DDBJ databases">
        <title>Hymenobacter sp.</title>
        <authorList>
            <person name="Kim M.K."/>
        </authorList>
    </citation>
    <scope>NUCLEOTIDE SEQUENCE [LARGE SCALE GENOMIC DNA]</scope>
    <source>
        <strain evidence="3">BT553</strain>
    </source>
</reference>
<organism evidence="2 3">
    <name type="scientific">Sphingomonas mollis</name>
    <dbReference type="NCBI Taxonomy" id="2795726"/>
    <lineage>
        <taxon>Bacteria</taxon>
        <taxon>Pseudomonadati</taxon>
        <taxon>Pseudomonadota</taxon>
        <taxon>Alphaproteobacteria</taxon>
        <taxon>Sphingomonadales</taxon>
        <taxon>Sphingomonadaceae</taxon>
        <taxon>Sphingomonas</taxon>
    </lineage>
</organism>
<dbReference type="RefSeq" id="WP_199035932.1">
    <property type="nucleotide sequence ID" value="NZ_JAELXS010000002.1"/>
</dbReference>
<comment type="caution">
    <text evidence="2">The sequence shown here is derived from an EMBL/GenBank/DDBJ whole genome shotgun (WGS) entry which is preliminary data.</text>
</comment>
<keyword evidence="1" id="KW-0732">Signal</keyword>
<proteinExistence type="predicted"/>
<keyword evidence="3" id="KW-1185">Reference proteome</keyword>
<feature type="chain" id="PRO_5045087156" description="Secreted protein" evidence="1">
    <location>
        <begin position="20"/>
        <end position="138"/>
    </location>
</feature>
<evidence type="ECO:0000313" key="3">
    <source>
        <dbReference type="Proteomes" id="UP000640426"/>
    </source>
</evidence>
<dbReference type="EMBL" id="JAELXS010000002">
    <property type="protein sequence ID" value="MBJ6121254.1"/>
    <property type="molecule type" value="Genomic_DNA"/>
</dbReference>
<gene>
    <name evidence="2" type="ORF">JAO74_05545</name>
</gene>
<evidence type="ECO:0000256" key="1">
    <source>
        <dbReference type="SAM" id="SignalP"/>
    </source>
</evidence>
<evidence type="ECO:0000313" key="2">
    <source>
        <dbReference type="EMBL" id="MBJ6121254.1"/>
    </source>
</evidence>
<dbReference type="Proteomes" id="UP000640426">
    <property type="component" value="Unassembled WGS sequence"/>
</dbReference>
<feature type="signal peptide" evidence="1">
    <location>
        <begin position="1"/>
        <end position="19"/>
    </location>
</feature>
<sequence>MIRLALVVTLLASPALAVAQTAVPAAESSTPPQRIRSVQLTAGQQCPKGAGDEIVVCSPAEDPYRIPKSLRDSGPIPMQNQSWVNRVADIDQTNRVAGGIPNTCSPVGNGGQTGCSVLAAKQWAAEKRAQRQADSSIP</sequence>